<dbReference type="GO" id="GO:0004497">
    <property type="term" value="F:monooxygenase activity"/>
    <property type="evidence" value="ECO:0007669"/>
    <property type="project" value="UniProtKB-KW"/>
</dbReference>
<feature type="transmembrane region" description="Helical" evidence="8">
    <location>
        <begin position="35"/>
        <end position="53"/>
    </location>
</feature>
<sequence length="557" mass="62867">MESSLPTIATGAAILGVLSHQRYFIHGEWDRHALTLLYLFIACPLALTVFLTVSVDSAPVRRLWLVLWASYTGGLLLSIAVYRTVLHRLCQFPGPVAARVTAFWSFKCSAVELQWHTRVQSLHETYGDFVRIKPREISINDPSAIKDIHSASTQCSKGPFYDLNYPHRSLQMARDKRFHSNRRRLWDRGLGTKAQVEYEPFIQEHCEELARQLGIRHSEPVEVTTWINWFAFDTMGRLVFGKSFDMLKASAYHPRMEQLEKVKKLGGLLHCAPWTLIMLRKLPLIRHKAREWIDWCGEQVEERRQRGLANMDLFHFLIQQSVGPTDQDLIYDSELAIVAGSDTTAATTSAILFLLAQNRECLTRLREEIVALRSTVPTPASHSSLAALPYLNGCINEGLRLYPAVMSGTQRQTGPNGTVIAGRSIPPDTLVSTPTYTLHRDPRNFTLPDNFIPERWSTRPELVLRREAFNPFSTGPYACAGKSIALMEMRMLLATLVGRFDFTFAPGYDTKTLSLASLGGHGVQDCFTTHVPPYEMVFTKVTAGLDMVARAANRMES</sequence>
<keyword evidence="10" id="KW-1185">Reference proteome</keyword>
<keyword evidence="7" id="KW-0349">Heme</keyword>
<dbReference type="GO" id="GO:0005506">
    <property type="term" value="F:iron ion binding"/>
    <property type="evidence" value="ECO:0007669"/>
    <property type="project" value="InterPro"/>
</dbReference>
<reference evidence="9" key="1">
    <citation type="submission" date="2016-12" db="EMBL/GenBank/DDBJ databases">
        <title>The genomes of Aspergillus section Nigri reveals drivers in fungal speciation.</title>
        <authorList>
            <consortium name="DOE Joint Genome Institute"/>
            <person name="Vesth T.C."/>
            <person name="Nybo J."/>
            <person name="Theobald S."/>
            <person name="Brandl J."/>
            <person name="Frisvad J.C."/>
            <person name="Nielsen K.F."/>
            <person name="Lyhne E.K."/>
            <person name="Kogle M.E."/>
            <person name="Kuo A."/>
            <person name="Riley R."/>
            <person name="Clum A."/>
            <person name="Nolan M."/>
            <person name="Lipzen A."/>
            <person name="Salamov A."/>
            <person name="Henrissat B."/>
            <person name="Wiebenga A."/>
            <person name="De vries R.P."/>
            <person name="Grigoriev I.V."/>
            <person name="Mortensen U.H."/>
            <person name="Andersen M.R."/>
            <person name="Baker S.E."/>
        </authorList>
    </citation>
    <scope>NUCLEOTIDE SEQUENCE</scope>
    <source>
        <strain evidence="9">IBT 28561</strain>
    </source>
</reference>
<evidence type="ECO:0000256" key="3">
    <source>
        <dbReference type="ARBA" id="ARBA00022723"/>
    </source>
</evidence>
<dbReference type="Proteomes" id="UP000234254">
    <property type="component" value="Unassembled WGS sequence"/>
</dbReference>
<dbReference type="CDD" id="cd11061">
    <property type="entry name" value="CYP67-like"/>
    <property type="match status" value="1"/>
</dbReference>
<name>A0A2I1DA41_ASPC2</name>
<dbReference type="InterPro" id="IPR002401">
    <property type="entry name" value="Cyt_P450_E_grp-I"/>
</dbReference>
<comment type="cofactor">
    <cofactor evidence="1 7">
        <name>heme</name>
        <dbReference type="ChEBI" id="CHEBI:30413"/>
    </cofactor>
</comment>
<protein>
    <submittedName>
        <fullName evidence="9">Cytochrome P450</fullName>
    </submittedName>
</protein>
<feature type="binding site" description="axial binding residue" evidence="7">
    <location>
        <position position="479"/>
    </location>
    <ligand>
        <name>heme</name>
        <dbReference type="ChEBI" id="CHEBI:30413"/>
    </ligand>
    <ligandPart>
        <name>Fe</name>
        <dbReference type="ChEBI" id="CHEBI:18248"/>
    </ligandPart>
</feature>
<keyword evidence="8" id="KW-0472">Membrane</keyword>
<keyword evidence="8" id="KW-0812">Transmembrane</keyword>
<dbReference type="GO" id="GO:0020037">
    <property type="term" value="F:heme binding"/>
    <property type="evidence" value="ECO:0007669"/>
    <property type="project" value="InterPro"/>
</dbReference>
<gene>
    <name evidence="9" type="ORF">P168DRAFT_295716</name>
</gene>
<dbReference type="PANTHER" id="PTHR24305:SF187">
    <property type="entry name" value="P450, PUTATIVE (EUROFUNG)-RELATED"/>
    <property type="match status" value="1"/>
</dbReference>
<keyword evidence="3 7" id="KW-0479">Metal-binding</keyword>
<evidence type="ECO:0000256" key="6">
    <source>
        <dbReference type="ARBA" id="ARBA00023033"/>
    </source>
</evidence>
<comment type="caution">
    <text evidence="9">The sequence shown here is derived from an EMBL/GenBank/DDBJ whole genome shotgun (WGS) entry which is preliminary data.</text>
</comment>
<dbReference type="EMBL" id="MSFM01000003">
    <property type="protein sequence ID" value="PKY06743.1"/>
    <property type="molecule type" value="Genomic_DNA"/>
</dbReference>
<comment type="similarity">
    <text evidence="2">Belongs to the cytochrome P450 family.</text>
</comment>
<dbReference type="OrthoDB" id="6692864at2759"/>
<evidence type="ECO:0000256" key="1">
    <source>
        <dbReference type="ARBA" id="ARBA00001971"/>
    </source>
</evidence>
<dbReference type="RefSeq" id="XP_024695337.1">
    <property type="nucleotide sequence ID" value="XM_024838057.1"/>
</dbReference>
<evidence type="ECO:0000256" key="2">
    <source>
        <dbReference type="ARBA" id="ARBA00010617"/>
    </source>
</evidence>
<dbReference type="SUPFAM" id="SSF48264">
    <property type="entry name" value="Cytochrome P450"/>
    <property type="match status" value="1"/>
</dbReference>
<evidence type="ECO:0000256" key="8">
    <source>
        <dbReference type="SAM" id="Phobius"/>
    </source>
</evidence>
<dbReference type="Pfam" id="PF00067">
    <property type="entry name" value="p450"/>
    <property type="match status" value="1"/>
</dbReference>
<evidence type="ECO:0000256" key="5">
    <source>
        <dbReference type="ARBA" id="ARBA00023004"/>
    </source>
</evidence>
<dbReference type="PANTHER" id="PTHR24305">
    <property type="entry name" value="CYTOCHROME P450"/>
    <property type="match status" value="1"/>
</dbReference>
<keyword evidence="8" id="KW-1133">Transmembrane helix</keyword>
<evidence type="ECO:0000313" key="9">
    <source>
        <dbReference type="EMBL" id="PKY06743.1"/>
    </source>
</evidence>
<accession>A0A2I1DA41</accession>
<evidence type="ECO:0000313" key="10">
    <source>
        <dbReference type="Proteomes" id="UP000234254"/>
    </source>
</evidence>
<dbReference type="InterPro" id="IPR036396">
    <property type="entry name" value="Cyt_P450_sf"/>
</dbReference>
<dbReference type="AlphaFoldDB" id="A0A2I1DA41"/>
<keyword evidence="6" id="KW-0503">Monooxygenase</keyword>
<dbReference type="InterPro" id="IPR050121">
    <property type="entry name" value="Cytochrome_P450_monoxygenase"/>
</dbReference>
<dbReference type="PRINTS" id="PR00385">
    <property type="entry name" value="P450"/>
</dbReference>
<organism evidence="9 10">
    <name type="scientific">Aspergillus campestris (strain IBT 28561)</name>
    <dbReference type="NCBI Taxonomy" id="1392248"/>
    <lineage>
        <taxon>Eukaryota</taxon>
        <taxon>Fungi</taxon>
        <taxon>Dikarya</taxon>
        <taxon>Ascomycota</taxon>
        <taxon>Pezizomycotina</taxon>
        <taxon>Eurotiomycetes</taxon>
        <taxon>Eurotiomycetidae</taxon>
        <taxon>Eurotiales</taxon>
        <taxon>Aspergillaceae</taxon>
        <taxon>Aspergillus</taxon>
        <taxon>Aspergillus subgen. Circumdati</taxon>
    </lineage>
</organism>
<proteinExistence type="inferred from homology"/>
<feature type="transmembrane region" description="Helical" evidence="8">
    <location>
        <begin position="65"/>
        <end position="85"/>
    </location>
</feature>
<dbReference type="Gene3D" id="1.10.630.10">
    <property type="entry name" value="Cytochrome P450"/>
    <property type="match status" value="1"/>
</dbReference>
<evidence type="ECO:0000256" key="4">
    <source>
        <dbReference type="ARBA" id="ARBA00023002"/>
    </source>
</evidence>
<evidence type="ECO:0000256" key="7">
    <source>
        <dbReference type="PIRSR" id="PIRSR602401-1"/>
    </source>
</evidence>
<keyword evidence="5 7" id="KW-0408">Iron</keyword>
<dbReference type="InterPro" id="IPR001128">
    <property type="entry name" value="Cyt_P450"/>
</dbReference>
<dbReference type="VEuPathDB" id="FungiDB:P168DRAFT_295716"/>
<dbReference type="PRINTS" id="PR00463">
    <property type="entry name" value="EP450I"/>
</dbReference>
<dbReference type="GO" id="GO:0016705">
    <property type="term" value="F:oxidoreductase activity, acting on paired donors, with incorporation or reduction of molecular oxygen"/>
    <property type="evidence" value="ECO:0007669"/>
    <property type="project" value="InterPro"/>
</dbReference>
<keyword evidence="4" id="KW-0560">Oxidoreductase</keyword>
<dbReference type="GeneID" id="36545581"/>